<sequence length="841" mass="97674">MQKPNIQYEPDSTQSQPAKKREKKLLTKQYNPHVSYDPKKAKGHHKYTILGTQCYFPYQAYDLQQEFMTKVVQACQQGENALLESPTGTGKTLALLTSILGWVRSERTVEAHDDELPPKIIYCSRTHSQLNQVIKELKATAYKPRMVLVGSRDQMCVNPKLSEYRGAVLNSQCKKAIKNPTKLSGCQYESNLNRKLKNNIDIPFKMFDIEELHTLGERHKICPFYLQRHRISEADVLLMPYNYIFSSSVSRSLDIQFENSIIIFDEGHNIPKVCEEASSFEISIGQISEIQGKLNILKKKMMSNDTHEEFESDLTKVDNFKFLLTIISERIKNWEQEPIQKPIDQEKRIIRIFTGDKIYNFLFCKRETYEGRPDFRPLVPKHFSYWLKVIDDLLVDTTVGEDSKRTPQLKNFYDCLKKLIGIYTHDNDAIESQKDINHYYSVLIEEKIEEHILKKLKKHEIEPRKKSNRKIGFWCFNPAVGFNKIMKLSPRSIILTSGTLNPMDEFAQELGTDFNIRLENPHVIQKQQVQVSILKNGPNTRFNFKYENRKSTEMMLDLLNVITDICRVTPGGVLVFFPSYQLMKSVIKICEEQKIDKKIEKYKSFYEEPRQSAHYPYVISAYYNDVYSKGSLMFGVCRGKIAEGLDFSDDAARAVIVVGVPYPMKIDPKTILKEKYLDNIRKIKKKGVSSKHWYQTQATRATNQAIGRVIRHSNDYGNIILIDERYENPENKSAVSAWLRDQIKVFSNSELAIQQYQQFYEDMKKLDLKPKVQAVTELELDDIDENDDHFKGVKDQIIEDASKIKAKAIKKQKLEKKRKSRVRYAGGIAKESQKITTVLKK</sequence>
<evidence type="ECO:0000313" key="19">
    <source>
        <dbReference type="EMBL" id="CAI2381893.1"/>
    </source>
</evidence>
<evidence type="ECO:0000256" key="5">
    <source>
        <dbReference type="ARBA" id="ARBA00022763"/>
    </source>
</evidence>
<dbReference type="SMART" id="SM00491">
    <property type="entry name" value="HELICc2"/>
    <property type="match status" value="1"/>
</dbReference>
<dbReference type="Pfam" id="PF06733">
    <property type="entry name" value="DEAD_2"/>
    <property type="match status" value="1"/>
</dbReference>
<evidence type="ECO:0000256" key="10">
    <source>
        <dbReference type="ARBA" id="ARBA00023014"/>
    </source>
</evidence>
<keyword evidence="8" id="KW-0067">ATP-binding</keyword>
<dbReference type="InterPro" id="IPR014001">
    <property type="entry name" value="Helicase_ATP-bd"/>
</dbReference>
<keyword evidence="9" id="KW-0408">Iron</keyword>
<feature type="domain" description="Helicase ATP-binding" evidence="18">
    <location>
        <begin position="50"/>
        <end position="314"/>
    </location>
</feature>
<dbReference type="GO" id="GO:0046872">
    <property type="term" value="F:metal ion binding"/>
    <property type="evidence" value="ECO:0007669"/>
    <property type="project" value="UniProtKB-KW"/>
</dbReference>
<organism evidence="19 20">
    <name type="scientific">Euplotes crassus</name>
    <dbReference type="NCBI Taxonomy" id="5936"/>
    <lineage>
        <taxon>Eukaryota</taxon>
        <taxon>Sar</taxon>
        <taxon>Alveolata</taxon>
        <taxon>Ciliophora</taxon>
        <taxon>Intramacronucleata</taxon>
        <taxon>Spirotrichea</taxon>
        <taxon>Hypotrichia</taxon>
        <taxon>Euplotida</taxon>
        <taxon>Euplotidae</taxon>
        <taxon>Moneuplotes</taxon>
    </lineage>
</organism>
<proteinExistence type="predicted"/>
<keyword evidence="12" id="KW-0234">DNA repair</keyword>
<dbReference type="InterPro" id="IPR045028">
    <property type="entry name" value="DinG/Rad3-like"/>
</dbReference>
<comment type="catalytic activity">
    <reaction evidence="15">
        <text>ATP + H2O = ADP + phosphate + H(+)</text>
        <dbReference type="Rhea" id="RHEA:13065"/>
        <dbReference type="ChEBI" id="CHEBI:15377"/>
        <dbReference type="ChEBI" id="CHEBI:15378"/>
        <dbReference type="ChEBI" id="CHEBI:30616"/>
        <dbReference type="ChEBI" id="CHEBI:43474"/>
        <dbReference type="ChEBI" id="CHEBI:456216"/>
    </reaction>
</comment>
<dbReference type="GO" id="GO:0051539">
    <property type="term" value="F:4 iron, 4 sulfur cluster binding"/>
    <property type="evidence" value="ECO:0007669"/>
    <property type="project" value="UniProtKB-KW"/>
</dbReference>
<protein>
    <recommendedName>
        <fullName evidence="16">Regulator of telomere elongation helicase 1 homolog</fullName>
    </recommendedName>
</protein>
<evidence type="ECO:0000256" key="4">
    <source>
        <dbReference type="ARBA" id="ARBA00022741"/>
    </source>
</evidence>
<dbReference type="PANTHER" id="PTHR11472">
    <property type="entry name" value="DNA REPAIR DEAD HELICASE RAD3/XP-D SUBFAMILY MEMBER"/>
    <property type="match status" value="1"/>
</dbReference>
<keyword evidence="11" id="KW-0238">DNA-binding</keyword>
<evidence type="ECO:0000256" key="3">
    <source>
        <dbReference type="ARBA" id="ARBA00022723"/>
    </source>
</evidence>
<evidence type="ECO:0000256" key="14">
    <source>
        <dbReference type="ARBA" id="ARBA00023242"/>
    </source>
</evidence>
<dbReference type="GO" id="GO:0005634">
    <property type="term" value="C:nucleus"/>
    <property type="evidence" value="ECO:0007669"/>
    <property type="project" value="UniProtKB-SubCell"/>
</dbReference>
<dbReference type="InterPro" id="IPR013020">
    <property type="entry name" value="Rad3/Chl1-like"/>
</dbReference>
<comment type="caution">
    <text evidence="19">The sequence shown here is derived from an EMBL/GenBank/DDBJ whole genome shotgun (WGS) entry which is preliminary data.</text>
</comment>
<keyword evidence="13" id="KW-0413">Isomerase</keyword>
<name>A0AAD2D729_EUPCR</name>
<evidence type="ECO:0000256" key="17">
    <source>
        <dbReference type="SAM" id="MobiDB-lite"/>
    </source>
</evidence>
<keyword evidence="14" id="KW-0539">Nucleus</keyword>
<gene>
    <name evidence="19" type="ORF">ECRASSUSDP1_LOCUS23359</name>
</gene>
<dbReference type="GO" id="GO:0003677">
    <property type="term" value="F:DNA binding"/>
    <property type="evidence" value="ECO:0007669"/>
    <property type="project" value="UniProtKB-KW"/>
</dbReference>
<evidence type="ECO:0000256" key="13">
    <source>
        <dbReference type="ARBA" id="ARBA00023235"/>
    </source>
</evidence>
<dbReference type="Proteomes" id="UP001295684">
    <property type="component" value="Unassembled WGS sequence"/>
</dbReference>
<dbReference type="PANTHER" id="PTHR11472:SF34">
    <property type="entry name" value="REGULATOR OF TELOMERE ELONGATION HELICASE 1"/>
    <property type="match status" value="1"/>
</dbReference>
<evidence type="ECO:0000256" key="9">
    <source>
        <dbReference type="ARBA" id="ARBA00023004"/>
    </source>
</evidence>
<keyword evidence="6" id="KW-0378">Hydrolase</keyword>
<dbReference type="GO" id="GO:0003678">
    <property type="term" value="F:DNA helicase activity"/>
    <property type="evidence" value="ECO:0007669"/>
    <property type="project" value="InterPro"/>
</dbReference>
<dbReference type="InterPro" id="IPR006554">
    <property type="entry name" value="Helicase-like_DEXD_c2"/>
</dbReference>
<dbReference type="EMBL" id="CAMPGE010024022">
    <property type="protein sequence ID" value="CAI2381893.1"/>
    <property type="molecule type" value="Genomic_DNA"/>
</dbReference>
<dbReference type="Pfam" id="PF13307">
    <property type="entry name" value="Helicase_C_2"/>
    <property type="match status" value="1"/>
</dbReference>
<evidence type="ECO:0000256" key="8">
    <source>
        <dbReference type="ARBA" id="ARBA00022840"/>
    </source>
</evidence>
<evidence type="ECO:0000259" key="18">
    <source>
        <dbReference type="PROSITE" id="PS51193"/>
    </source>
</evidence>
<dbReference type="InterPro" id="IPR010614">
    <property type="entry name" value="RAD3-like_helicase_DEAD"/>
</dbReference>
<keyword evidence="20" id="KW-1185">Reference proteome</keyword>
<keyword evidence="2" id="KW-0004">4Fe-4S</keyword>
<reference evidence="19" key="1">
    <citation type="submission" date="2023-07" db="EMBL/GenBank/DDBJ databases">
        <authorList>
            <consortium name="AG Swart"/>
            <person name="Singh M."/>
            <person name="Singh A."/>
            <person name="Seah K."/>
            <person name="Emmerich C."/>
        </authorList>
    </citation>
    <scope>NUCLEOTIDE SEQUENCE</scope>
    <source>
        <strain evidence="19">DP1</strain>
    </source>
</reference>
<keyword evidence="3" id="KW-0479">Metal-binding</keyword>
<dbReference type="InterPro" id="IPR014013">
    <property type="entry name" value="Helic_SF1/SF2_ATP-bd_DinG/Rad3"/>
</dbReference>
<evidence type="ECO:0000313" key="20">
    <source>
        <dbReference type="Proteomes" id="UP001295684"/>
    </source>
</evidence>
<dbReference type="AlphaFoldDB" id="A0AAD2D729"/>
<keyword evidence="7" id="KW-0347">Helicase</keyword>
<dbReference type="NCBIfam" id="TIGR00604">
    <property type="entry name" value="rad3"/>
    <property type="match status" value="1"/>
</dbReference>
<evidence type="ECO:0000256" key="12">
    <source>
        <dbReference type="ARBA" id="ARBA00023204"/>
    </source>
</evidence>
<dbReference type="CDD" id="cd18788">
    <property type="entry name" value="SF2_C_XPD"/>
    <property type="match status" value="1"/>
</dbReference>
<feature type="region of interest" description="Disordered" evidence="17">
    <location>
        <begin position="1"/>
        <end position="23"/>
    </location>
</feature>
<dbReference type="InterPro" id="IPR006555">
    <property type="entry name" value="ATP-dep_Helicase_C"/>
</dbReference>
<comment type="subcellular location">
    <subcellularLocation>
        <location evidence="1">Nucleus</location>
    </subcellularLocation>
</comment>
<dbReference type="SMART" id="SM00487">
    <property type="entry name" value="DEXDc"/>
    <property type="match status" value="1"/>
</dbReference>
<evidence type="ECO:0000256" key="2">
    <source>
        <dbReference type="ARBA" id="ARBA00022485"/>
    </source>
</evidence>
<evidence type="ECO:0000256" key="1">
    <source>
        <dbReference type="ARBA" id="ARBA00004123"/>
    </source>
</evidence>
<accession>A0AAD2D729</accession>
<evidence type="ECO:0000256" key="15">
    <source>
        <dbReference type="ARBA" id="ARBA00049360"/>
    </source>
</evidence>
<dbReference type="PROSITE" id="PS51193">
    <property type="entry name" value="HELICASE_ATP_BIND_2"/>
    <property type="match status" value="1"/>
</dbReference>
<dbReference type="FunFam" id="3.40.50.300:FF:000431">
    <property type="entry name" value="Regulator of telomere elongation helicase 1"/>
    <property type="match status" value="1"/>
</dbReference>
<dbReference type="GO" id="GO:0006281">
    <property type="term" value="P:DNA repair"/>
    <property type="evidence" value="ECO:0007669"/>
    <property type="project" value="UniProtKB-KW"/>
</dbReference>
<dbReference type="Gene3D" id="3.40.50.300">
    <property type="entry name" value="P-loop containing nucleotide triphosphate hydrolases"/>
    <property type="match status" value="2"/>
</dbReference>
<evidence type="ECO:0000256" key="16">
    <source>
        <dbReference type="ARBA" id="ARBA00073810"/>
    </source>
</evidence>
<dbReference type="GO" id="GO:0005524">
    <property type="term" value="F:ATP binding"/>
    <property type="evidence" value="ECO:0007669"/>
    <property type="project" value="UniProtKB-KW"/>
</dbReference>
<dbReference type="InterPro" id="IPR027417">
    <property type="entry name" value="P-loop_NTPase"/>
</dbReference>
<keyword evidence="4" id="KW-0547">Nucleotide-binding</keyword>
<dbReference type="GO" id="GO:0016818">
    <property type="term" value="F:hydrolase activity, acting on acid anhydrides, in phosphorus-containing anhydrides"/>
    <property type="evidence" value="ECO:0007669"/>
    <property type="project" value="InterPro"/>
</dbReference>
<evidence type="ECO:0000256" key="6">
    <source>
        <dbReference type="ARBA" id="ARBA00022801"/>
    </source>
</evidence>
<dbReference type="SMART" id="SM00488">
    <property type="entry name" value="DEXDc2"/>
    <property type="match status" value="1"/>
</dbReference>
<dbReference type="SUPFAM" id="SSF52540">
    <property type="entry name" value="P-loop containing nucleoside triphosphate hydrolases"/>
    <property type="match status" value="1"/>
</dbReference>
<evidence type="ECO:0000256" key="7">
    <source>
        <dbReference type="ARBA" id="ARBA00022806"/>
    </source>
</evidence>
<keyword evidence="10" id="KW-0411">Iron-sulfur</keyword>
<keyword evidence="5" id="KW-0227">DNA damage</keyword>
<evidence type="ECO:0000256" key="11">
    <source>
        <dbReference type="ARBA" id="ARBA00023125"/>
    </source>
</evidence>